<dbReference type="Proteomes" id="UP001491310">
    <property type="component" value="Unassembled WGS sequence"/>
</dbReference>
<dbReference type="EMBL" id="JALJOT010000003">
    <property type="protein sequence ID" value="KAK9916996.1"/>
    <property type="molecule type" value="Genomic_DNA"/>
</dbReference>
<gene>
    <name evidence="4" type="ORF">WJX75_009642</name>
</gene>
<dbReference type="SMART" id="SM00322">
    <property type="entry name" value="KH"/>
    <property type="match status" value="1"/>
</dbReference>
<reference evidence="4 5" key="1">
    <citation type="journal article" date="2024" name="Nat. Commun.">
        <title>Phylogenomics reveals the evolutionary origins of lichenization in chlorophyte algae.</title>
        <authorList>
            <person name="Puginier C."/>
            <person name="Libourel C."/>
            <person name="Otte J."/>
            <person name="Skaloud P."/>
            <person name="Haon M."/>
            <person name="Grisel S."/>
            <person name="Petersen M."/>
            <person name="Berrin J.G."/>
            <person name="Delaux P.M."/>
            <person name="Dal Grande F."/>
            <person name="Keller J."/>
        </authorList>
    </citation>
    <scope>NUCLEOTIDE SEQUENCE [LARGE SCALE GENOMIC DNA]</scope>
    <source>
        <strain evidence="4 5">SAG 216-7</strain>
    </source>
</reference>
<protein>
    <recommendedName>
        <fullName evidence="3">K Homology domain-containing protein</fullName>
    </recommendedName>
</protein>
<evidence type="ECO:0000259" key="3">
    <source>
        <dbReference type="SMART" id="SM00322"/>
    </source>
</evidence>
<dbReference type="InterPro" id="IPR004087">
    <property type="entry name" value="KH_dom"/>
</dbReference>
<dbReference type="InterPro" id="IPR036612">
    <property type="entry name" value="KH_dom_type_1_sf"/>
</dbReference>
<feature type="region of interest" description="Disordered" evidence="2">
    <location>
        <begin position="612"/>
        <end position="674"/>
    </location>
</feature>
<evidence type="ECO:0000256" key="2">
    <source>
        <dbReference type="SAM" id="MobiDB-lite"/>
    </source>
</evidence>
<organism evidence="4 5">
    <name type="scientific">Coccomyxa subellipsoidea</name>
    <dbReference type="NCBI Taxonomy" id="248742"/>
    <lineage>
        <taxon>Eukaryota</taxon>
        <taxon>Viridiplantae</taxon>
        <taxon>Chlorophyta</taxon>
        <taxon>core chlorophytes</taxon>
        <taxon>Trebouxiophyceae</taxon>
        <taxon>Trebouxiophyceae incertae sedis</taxon>
        <taxon>Coccomyxaceae</taxon>
        <taxon>Coccomyxa</taxon>
    </lineage>
</organism>
<feature type="domain" description="K Homology" evidence="3">
    <location>
        <begin position="160"/>
        <end position="234"/>
    </location>
</feature>
<sequence length="674" mass="71994">MEPVSDASRELSSLTVRSPSPRTHEEEASNLGDQQHKSPQLSLKTPLPPTHPQRYSQTFSGFPGDEDEGDCDIVQPHDPDHLGSASAATSLNIPDMLASIKRNAISKCRPIKQAHPPMDNVCLIGQTSGRIKWIQPSGPRRPGEGTEDDVQGIVDIQETNSGGILLRITLLASGFVIGPSGYTIREIIKQTGADVKSWTDKMEDDLTRPTRTFIIEGHPDSVATALRIICDGIARYKELCEGAYSGHLVSRLQIIHGIAFSYQPPPRTIVPHAAGLKGQGNRVRAAYGGGSGRMRLPPQGNAATQTAVRILADVKNCLSAQSAVKAAAAQSSAINKAGRPPSPNMHAMQQVRTVHAPEYMGILAHEGSSGRSSSFGHGPSMPHHSAAASPEPPVIPPGYAMVAPNVLVPISALMSSQAPAHQPQQSTAYASVHPYMQDTMMADQYATFGSLANPSFFGNQGQFVETFAPVTPLMDTTGRAIRYNDSRMQHTPYDMFPEVGVQWGVEGPIGYPGLSRGSTPRSTLEQRSFGEVRDALTSSADAPFKDFYDQLLREKTPPPVGHDIPATAGQPPAFVQMYQANAQTPTFGHLSTPNRAAGSTSMSAAFEVGAGQLASPEPPTWQHDAGSPFGILPTASSPPAPGWPGYSSPGETKGLPGMQDTRSYRQETQQFSLS</sequence>
<feature type="compositionally biased region" description="Polar residues" evidence="2">
    <location>
        <begin position="10"/>
        <end position="21"/>
    </location>
</feature>
<dbReference type="PROSITE" id="PS50084">
    <property type="entry name" value="KH_TYPE_1"/>
    <property type="match status" value="1"/>
</dbReference>
<accession>A0ABR2YZB8</accession>
<dbReference type="CDD" id="cd00105">
    <property type="entry name" value="KH-I"/>
    <property type="match status" value="1"/>
</dbReference>
<dbReference type="Pfam" id="PF00013">
    <property type="entry name" value="KH_1"/>
    <property type="match status" value="1"/>
</dbReference>
<dbReference type="SUPFAM" id="SSF54791">
    <property type="entry name" value="Eukaryotic type KH-domain (KH-domain type I)"/>
    <property type="match status" value="1"/>
</dbReference>
<feature type="region of interest" description="Disordered" evidence="2">
    <location>
        <begin position="365"/>
        <end position="392"/>
    </location>
</feature>
<dbReference type="Gene3D" id="3.30.1370.10">
    <property type="entry name" value="K Homology domain, type 1"/>
    <property type="match status" value="1"/>
</dbReference>
<comment type="caution">
    <text evidence="4">The sequence shown here is derived from an EMBL/GenBank/DDBJ whole genome shotgun (WGS) entry which is preliminary data.</text>
</comment>
<feature type="region of interest" description="Disordered" evidence="2">
    <location>
        <begin position="1"/>
        <end position="86"/>
    </location>
</feature>
<keyword evidence="5" id="KW-1185">Reference proteome</keyword>
<evidence type="ECO:0000313" key="4">
    <source>
        <dbReference type="EMBL" id="KAK9916996.1"/>
    </source>
</evidence>
<dbReference type="InterPro" id="IPR004088">
    <property type="entry name" value="KH_dom_type_1"/>
</dbReference>
<keyword evidence="1" id="KW-0694">RNA-binding</keyword>
<evidence type="ECO:0000313" key="5">
    <source>
        <dbReference type="Proteomes" id="UP001491310"/>
    </source>
</evidence>
<proteinExistence type="predicted"/>
<evidence type="ECO:0000256" key="1">
    <source>
        <dbReference type="PROSITE-ProRule" id="PRU00117"/>
    </source>
</evidence>
<feature type="compositionally biased region" description="Low complexity" evidence="2">
    <location>
        <begin position="367"/>
        <end position="389"/>
    </location>
</feature>
<feature type="compositionally biased region" description="Polar residues" evidence="2">
    <location>
        <begin position="31"/>
        <end position="43"/>
    </location>
</feature>
<name>A0ABR2YZB8_9CHLO</name>